<dbReference type="EMBL" id="JACEFO010001605">
    <property type="protein sequence ID" value="KAF8732100.1"/>
    <property type="molecule type" value="Genomic_DNA"/>
</dbReference>
<dbReference type="AlphaFoldDB" id="A0A835KJ30"/>
<protein>
    <submittedName>
        <fullName evidence="1">Uncharacterized protein</fullName>
    </submittedName>
</protein>
<dbReference type="Proteomes" id="UP000636709">
    <property type="component" value="Unassembled WGS sequence"/>
</dbReference>
<dbReference type="OrthoDB" id="720950at2759"/>
<evidence type="ECO:0000313" key="2">
    <source>
        <dbReference type="Proteomes" id="UP000636709"/>
    </source>
</evidence>
<comment type="caution">
    <text evidence="1">The sequence shown here is derived from an EMBL/GenBank/DDBJ whole genome shotgun (WGS) entry which is preliminary data.</text>
</comment>
<reference evidence="1" key="1">
    <citation type="submission" date="2020-07" db="EMBL/GenBank/DDBJ databases">
        <title>Genome sequence and genetic diversity analysis of an under-domesticated orphan crop, white fonio (Digitaria exilis).</title>
        <authorList>
            <person name="Bennetzen J.L."/>
            <person name="Chen S."/>
            <person name="Ma X."/>
            <person name="Wang X."/>
            <person name="Yssel A.E.J."/>
            <person name="Chaluvadi S.R."/>
            <person name="Johnson M."/>
            <person name="Gangashetty P."/>
            <person name="Hamidou F."/>
            <person name="Sanogo M.D."/>
            <person name="Zwaenepoel A."/>
            <person name="Wallace J."/>
            <person name="Van De Peer Y."/>
            <person name="Van Deynze A."/>
        </authorList>
    </citation>
    <scope>NUCLEOTIDE SEQUENCE</scope>
    <source>
        <tissue evidence="1">Leaves</tissue>
    </source>
</reference>
<name>A0A835KJ30_9POAL</name>
<evidence type="ECO:0000313" key="1">
    <source>
        <dbReference type="EMBL" id="KAF8732100.1"/>
    </source>
</evidence>
<organism evidence="1 2">
    <name type="scientific">Digitaria exilis</name>
    <dbReference type="NCBI Taxonomy" id="1010633"/>
    <lineage>
        <taxon>Eukaryota</taxon>
        <taxon>Viridiplantae</taxon>
        <taxon>Streptophyta</taxon>
        <taxon>Embryophyta</taxon>
        <taxon>Tracheophyta</taxon>
        <taxon>Spermatophyta</taxon>
        <taxon>Magnoliopsida</taxon>
        <taxon>Liliopsida</taxon>
        <taxon>Poales</taxon>
        <taxon>Poaceae</taxon>
        <taxon>PACMAD clade</taxon>
        <taxon>Panicoideae</taxon>
        <taxon>Panicodae</taxon>
        <taxon>Paniceae</taxon>
        <taxon>Anthephorinae</taxon>
        <taxon>Digitaria</taxon>
    </lineage>
</organism>
<accession>A0A835KJ30</accession>
<keyword evidence="2" id="KW-1185">Reference proteome</keyword>
<gene>
    <name evidence="1" type="ORF">HU200_016061</name>
</gene>
<proteinExistence type="predicted"/>
<sequence>MPPMLCAIRLAAERRYWHNREKTVIALDQSALNFSSFVLPDDKDCDCVTLAIGRDGEARIVVHGRGGNILKILARRKGTSASGEDAEEWVLEKTIRLKCLAYRWYHYATSMRMQAWCKSGCQWPR</sequence>